<sequence length="1587" mass="178337">MSDVWPSIDPVLITSLQQLFKTPLQLQAAFDSEEDCYTLLTGHFPDLIDEDVRNASAEMIRRPAEMYTVAMIVALELTVEDEFETIFARALAWVVLVMVWGALRCDDIQSVLPHRSHFSRFGLRLLLGKTKTTGPDKPQKEVIAHVHRTISLSGVDWLEIGHDIWKSDAFSYRRDYLVMEPRKDWEGVRRKFVPPSELSSLIRKLLSSLRVPTFRNSRWELAPTQLLLPDGLEMHFSGHSPRNFLTSVAALLGFSKDMRAYLGRWSIGMTSSEEYVRTARQVVYKIQKAVNRSIVEGRDDEYFEDEAIESVCKAAEASGANPNRIRRRHTIMNTLSGHNCLGQVFPTITLAEDDGQVVTETDQDVDPLLLEEDARSMLAATSKSREAAEASKYFITVWTFHFQLFGQLRAKGFDRPESIEAMAMDEAEQKRYVAEHMDSDLQFVLTDSGVFLEHQVTIARHYGSMRKFRAVGDTRAEVRRSCLTDFAIPQDTPENRAQAAAIVSSWEVAQEYIAKEVEVRAEAKVLGQPRSLQVHERQAMIKAVEQVYGVLQEAEAPLSDYLSVKAEETESNEPQAAPLDEVTSKRDSTTSGMQSGLDSTGHIRITRTKTKARLPSSTEDYRRVMKVEMNAWLCMAARYRAKSWLHGLTPDPFNRFVDYILGEKVYNIQIPSLQGEGSQRVKPDWSIILGYEHKLRKEAFKLVVRDGHTLADALHLVIRDADLKETYFTTPGDGKCNRVHQCRVKGCYGDHPAIKHKEDSRCHKGFPQFDSTFRYLGPLPKSCGHVHADKLVGKQNNQWKTGPSAAYPPGMCAFIADAIFTACAASGGGSENRTPKVGNVQSNPKGLPESAQCNSVQCNSNQTHTAVDSGDPSSRSQDNSPVTAAGSDDCVFRMDACLKSGHPIKVEWDGLERDFIDGFGLCSPTRWPPLSRGVRRTSEMKGLAAATFELLSNVVHECIPDLRLAAFELVTGKFQGSPFSDDVLKELRQRWANLLRDPIDALDPDGWWLVDAEDSFASGVPLGVDAPLPRSPQVYPEKVRHRKLDESDFNPIAFNYLSAQVSAAELEAKFREEEQLGRMFPTRLSVLKEQFGEDRIRIASMAAISKPDGSVRPLHDGTHSVRVNNCIVYQDQIQCPGPPEVAAVVRESHESREAPFCVSADIKSAHRLVKVRKKDWTYMACKADSNSPTVWVNRVGTFGISSAPYWWAKLFALIGRFVGHLMGNAWFMHLVYVDDLHGSFTGRSKFQHLWIWILAFELIGTPFAYHKFRGGISSEFVGYQMRYDLTEVGISVRRGEWLTKWIESAAEKRFVVVTRDFAEFLGRLGFVSQLLVWLKPHLSPLFAWSAATAASTVAKLPEVVILTLRYLQAEFRAESYMVSARRPHYFSGEQFRTDAKCTPDSVVLGGWELTTGRWFQIVLDETAAPYLFQPGKGAQWASTSAELLATMAAMVAFGWTGESRSRKSLEICLTAGTDNKSNEFLSQKRSTTKIPLMLINMQLSSILSRARVSARLRWRPREENTIADDITNSVFDQVDRSKKVEIGYSDLPTQIIHSLYEAKAEFDKAREVHRAAAKAQAASGLGTKRKR</sequence>
<name>A0ABP0T270_9DINO</name>
<organism evidence="2 3">
    <name type="scientific">Durusdinium trenchii</name>
    <dbReference type="NCBI Taxonomy" id="1381693"/>
    <lineage>
        <taxon>Eukaryota</taxon>
        <taxon>Sar</taxon>
        <taxon>Alveolata</taxon>
        <taxon>Dinophyceae</taxon>
        <taxon>Suessiales</taxon>
        <taxon>Symbiodiniaceae</taxon>
        <taxon>Durusdinium</taxon>
    </lineage>
</organism>
<accession>A0ABP0T270</accession>
<dbReference type="EMBL" id="CAXAMN010029025">
    <property type="protein sequence ID" value="CAK9118444.1"/>
    <property type="molecule type" value="Genomic_DNA"/>
</dbReference>
<keyword evidence="3" id="KW-1185">Reference proteome</keyword>
<comment type="caution">
    <text evidence="2">The sequence shown here is derived from an EMBL/GenBank/DDBJ whole genome shotgun (WGS) entry which is preliminary data.</text>
</comment>
<dbReference type="PANTHER" id="PTHR33050">
    <property type="entry name" value="REVERSE TRANSCRIPTASE DOMAIN-CONTAINING PROTEIN"/>
    <property type="match status" value="1"/>
</dbReference>
<evidence type="ECO:0000313" key="2">
    <source>
        <dbReference type="EMBL" id="CAK9118444.1"/>
    </source>
</evidence>
<feature type="compositionally biased region" description="Polar residues" evidence="1">
    <location>
        <begin position="851"/>
        <end position="882"/>
    </location>
</feature>
<protein>
    <submittedName>
        <fullName evidence="2">Uncharacterized protein</fullName>
    </submittedName>
</protein>
<feature type="non-terminal residue" evidence="2">
    <location>
        <position position="1587"/>
    </location>
</feature>
<dbReference type="InterPro" id="IPR052055">
    <property type="entry name" value="Hepadnavirus_pol/RT"/>
</dbReference>
<gene>
    <name evidence="2" type="ORF">CCMP2556_LOCUS55527</name>
</gene>
<evidence type="ECO:0000313" key="3">
    <source>
        <dbReference type="Proteomes" id="UP001642484"/>
    </source>
</evidence>
<evidence type="ECO:0000256" key="1">
    <source>
        <dbReference type="SAM" id="MobiDB-lite"/>
    </source>
</evidence>
<proteinExistence type="predicted"/>
<feature type="region of interest" description="Disordered" evidence="1">
    <location>
        <begin position="566"/>
        <end position="605"/>
    </location>
</feature>
<feature type="region of interest" description="Disordered" evidence="1">
    <location>
        <begin position="829"/>
        <end position="884"/>
    </location>
</feature>
<dbReference type="PANTHER" id="PTHR33050:SF7">
    <property type="entry name" value="RIBONUCLEASE H"/>
    <property type="match status" value="1"/>
</dbReference>
<dbReference type="Proteomes" id="UP001642484">
    <property type="component" value="Unassembled WGS sequence"/>
</dbReference>
<reference evidence="2 3" key="1">
    <citation type="submission" date="2024-02" db="EMBL/GenBank/DDBJ databases">
        <authorList>
            <person name="Chen Y."/>
            <person name="Shah S."/>
            <person name="Dougan E. K."/>
            <person name="Thang M."/>
            <person name="Chan C."/>
        </authorList>
    </citation>
    <scope>NUCLEOTIDE SEQUENCE [LARGE SCALE GENOMIC DNA]</scope>
</reference>
<feature type="compositionally biased region" description="Polar residues" evidence="1">
    <location>
        <begin position="589"/>
        <end position="598"/>
    </location>
</feature>